<feature type="transmembrane region" description="Helical" evidence="1">
    <location>
        <begin position="12"/>
        <end position="36"/>
    </location>
</feature>
<dbReference type="Proteomes" id="UP000271624">
    <property type="component" value="Unassembled WGS sequence"/>
</dbReference>
<feature type="transmembrane region" description="Helical" evidence="1">
    <location>
        <begin position="139"/>
        <end position="157"/>
    </location>
</feature>
<reference evidence="2" key="1">
    <citation type="submission" date="2018-12" db="EMBL/GenBank/DDBJ databases">
        <authorList>
            <person name="Will S."/>
            <person name="Neumann-Schaal M."/>
            <person name="Henke P."/>
        </authorList>
    </citation>
    <scope>NUCLEOTIDE SEQUENCE</scope>
    <source>
        <strain evidence="2">PCC 7102</strain>
    </source>
</reference>
<reference evidence="2" key="2">
    <citation type="journal article" date="2019" name="Genome Biol. Evol.">
        <title>Day and night: Metabolic profiles and evolutionary relationships of six axenic non-marine cyanobacteria.</title>
        <authorList>
            <person name="Will S.E."/>
            <person name="Henke P."/>
            <person name="Boedeker C."/>
            <person name="Huang S."/>
            <person name="Brinkmann H."/>
            <person name="Rohde M."/>
            <person name="Jarek M."/>
            <person name="Friedl T."/>
            <person name="Seufert S."/>
            <person name="Schumacher M."/>
            <person name="Overmann J."/>
            <person name="Neumann-Schaal M."/>
            <person name="Petersen J."/>
        </authorList>
    </citation>
    <scope>NUCLEOTIDE SEQUENCE [LARGE SCALE GENOMIC DNA]</scope>
    <source>
        <strain evidence="2">PCC 7102</strain>
    </source>
</reference>
<feature type="transmembrane region" description="Helical" evidence="1">
    <location>
        <begin position="197"/>
        <end position="222"/>
    </location>
</feature>
<dbReference type="EMBL" id="RSCL01000014">
    <property type="protein sequence ID" value="RUT03089.1"/>
    <property type="molecule type" value="Genomic_DNA"/>
</dbReference>
<keyword evidence="1" id="KW-1133">Transmembrane helix</keyword>
<comment type="caution">
    <text evidence="2">The sequence shown here is derived from an EMBL/GenBank/DDBJ whole genome shotgun (WGS) entry which is preliminary data.</text>
</comment>
<gene>
    <name evidence="2" type="ORF">DSM106972_053970</name>
</gene>
<sequence length="229" mass="24258">MISSSFFRLGVWGKWMLFTVIGFIIGGLVGTAVAFVSVPVVSSLIAFIPGANNQGAIGYILIGCGIIGAAVAGAVIGGLQWLVLQQWFEQARWWILTSAVGWIGIIVAVIALAYTHVGGPVGQPDGSFVETTLWDNREAIARSVAGVLIAALIIGVLQSLALRFTFQKAGLWIVMNMVVFLIASAIMVLWVRGAGGMFGIPVFFAAYSPFYAAISGITILLLQAQTNNH</sequence>
<evidence type="ECO:0000256" key="1">
    <source>
        <dbReference type="SAM" id="Phobius"/>
    </source>
</evidence>
<accession>A0A433VAQ6</accession>
<feature type="transmembrane region" description="Helical" evidence="1">
    <location>
        <begin position="56"/>
        <end position="82"/>
    </location>
</feature>
<evidence type="ECO:0000313" key="3">
    <source>
        <dbReference type="Proteomes" id="UP000271624"/>
    </source>
</evidence>
<proteinExistence type="predicted"/>
<organism evidence="2 3">
    <name type="scientific">Dulcicalothrix desertica PCC 7102</name>
    <dbReference type="NCBI Taxonomy" id="232991"/>
    <lineage>
        <taxon>Bacteria</taxon>
        <taxon>Bacillati</taxon>
        <taxon>Cyanobacteriota</taxon>
        <taxon>Cyanophyceae</taxon>
        <taxon>Nostocales</taxon>
        <taxon>Calotrichaceae</taxon>
        <taxon>Dulcicalothrix</taxon>
    </lineage>
</organism>
<protein>
    <submittedName>
        <fullName evidence="2">Uncharacterized protein</fullName>
    </submittedName>
</protein>
<feature type="transmembrane region" description="Helical" evidence="1">
    <location>
        <begin position="94"/>
        <end position="119"/>
    </location>
</feature>
<dbReference type="AlphaFoldDB" id="A0A433VAQ6"/>
<evidence type="ECO:0000313" key="2">
    <source>
        <dbReference type="EMBL" id="RUT03089.1"/>
    </source>
</evidence>
<keyword evidence="3" id="KW-1185">Reference proteome</keyword>
<feature type="transmembrane region" description="Helical" evidence="1">
    <location>
        <begin position="169"/>
        <end position="191"/>
    </location>
</feature>
<keyword evidence="1" id="KW-0472">Membrane</keyword>
<dbReference type="RefSeq" id="WP_127083687.1">
    <property type="nucleotide sequence ID" value="NZ_RSCL01000014.1"/>
</dbReference>
<keyword evidence="1" id="KW-0812">Transmembrane</keyword>
<name>A0A433VAQ6_9CYAN</name>